<dbReference type="AlphaFoldDB" id="A0A6N7J1U3"/>
<feature type="domain" description="ATPase AAA-3" evidence="1">
    <location>
        <begin position="41"/>
        <end position="170"/>
    </location>
</feature>
<dbReference type="PANTHER" id="PTHR42759">
    <property type="entry name" value="MOXR FAMILY PROTEIN"/>
    <property type="match status" value="1"/>
</dbReference>
<name>A0A6N7J1U3_9FIRM</name>
<dbReference type="Pfam" id="PF07726">
    <property type="entry name" value="AAA_3"/>
    <property type="match status" value="1"/>
</dbReference>
<dbReference type="PIRSF" id="PIRSF002849">
    <property type="entry name" value="AAA_ATPase_chaperone_MoxR_prd"/>
    <property type="match status" value="1"/>
</dbReference>
<dbReference type="InterPro" id="IPR027417">
    <property type="entry name" value="P-loop_NTPase"/>
</dbReference>
<sequence>MEGNSELLNKARQVTGQVSHAVLGKEREIREVFLTFLAGGHVLLNDIPGVGKTTLALALSKAMALEFGRVQFTPDVMPSDLTGFSVFHREDSQFVYHPGSVFCNLLLADEINRTSQKTQSALLEVMQEGRVTVDGVTREVPKPFLVIATQNPSGSSGTQILPDSQMDRFMTGLSIGYPAFDDELELVLTTGSDSRLDEVSCVMSQEELIEAQHEVQDVFLKETVARYLVQLVRATRESQYLELGASPRAAIALSSMAKACAWFDGRNYVTPSDVAEQLPYVLSHRIRLNSAAKIEKRDPRKILEDILNATARPPIGIRR</sequence>
<dbReference type="InterPro" id="IPR041628">
    <property type="entry name" value="ChlI/MoxR_AAA_lid"/>
</dbReference>
<evidence type="ECO:0000259" key="2">
    <source>
        <dbReference type="Pfam" id="PF17863"/>
    </source>
</evidence>
<keyword evidence="4" id="KW-1185">Reference proteome</keyword>
<feature type="domain" description="ChlI/MoxR AAA lid" evidence="2">
    <location>
        <begin position="233"/>
        <end position="306"/>
    </location>
</feature>
<comment type="caution">
    <text evidence="3">The sequence shown here is derived from an EMBL/GenBank/DDBJ whole genome shotgun (WGS) entry which is preliminary data.</text>
</comment>
<dbReference type="InterPro" id="IPR050764">
    <property type="entry name" value="CbbQ/NirQ/NorQ/GpvN"/>
</dbReference>
<dbReference type="Pfam" id="PF17863">
    <property type="entry name" value="AAA_lid_2"/>
    <property type="match status" value="1"/>
</dbReference>
<dbReference type="Proteomes" id="UP000460257">
    <property type="component" value="Unassembled WGS sequence"/>
</dbReference>
<gene>
    <name evidence="3" type="ORF">FRC54_09085</name>
</gene>
<dbReference type="Gene3D" id="1.10.8.80">
    <property type="entry name" value="Magnesium chelatase subunit I, C-Terminal domain"/>
    <property type="match status" value="1"/>
</dbReference>
<evidence type="ECO:0000313" key="4">
    <source>
        <dbReference type="Proteomes" id="UP000460257"/>
    </source>
</evidence>
<organism evidence="3 4">
    <name type="scientific">Candidatus Weimeria bifida</name>
    <dbReference type="NCBI Taxonomy" id="2599074"/>
    <lineage>
        <taxon>Bacteria</taxon>
        <taxon>Bacillati</taxon>
        <taxon>Bacillota</taxon>
        <taxon>Clostridia</taxon>
        <taxon>Lachnospirales</taxon>
        <taxon>Lachnospiraceae</taxon>
        <taxon>Candidatus Weimeria</taxon>
    </lineage>
</organism>
<evidence type="ECO:0000313" key="3">
    <source>
        <dbReference type="EMBL" id="MQN02035.1"/>
    </source>
</evidence>
<dbReference type="GO" id="GO:0005524">
    <property type="term" value="F:ATP binding"/>
    <property type="evidence" value="ECO:0007669"/>
    <property type="project" value="InterPro"/>
</dbReference>
<dbReference type="SUPFAM" id="SSF52540">
    <property type="entry name" value="P-loop containing nucleoside triphosphate hydrolases"/>
    <property type="match status" value="1"/>
</dbReference>
<protein>
    <submittedName>
        <fullName evidence="3">MoxR family ATPase</fullName>
    </submittedName>
</protein>
<dbReference type="EMBL" id="VOGC01000007">
    <property type="protein sequence ID" value="MQN02035.1"/>
    <property type="molecule type" value="Genomic_DNA"/>
</dbReference>
<dbReference type="Gene3D" id="3.40.50.300">
    <property type="entry name" value="P-loop containing nucleotide triphosphate hydrolases"/>
    <property type="match status" value="1"/>
</dbReference>
<dbReference type="CDD" id="cd00009">
    <property type="entry name" value="AAA"/>
    <property type="match status" value="1"/>
</dbReference>
<proteinExistence type="predicted"/>
<accession>A0A6N7J1U3</accession>
<dbReference type="GO" id="GO:0016887">
    <property type="term" value="F:ATP hydrolysis activity"/>
    <property type="evidence" value="ECO:0007669"/>
    <property type="project" value="InterPro"/>
</dbReference>
<dbReference type="InterPro" id="IPR011703">
    <property type="entry name" value="ATPase_AAA-3"/>
</dbReference>
<dbReference type="PANTHER" id="PTHR42759:SF5">
    <property type="entry name" value="METHANOL DEHYDROGENASE REGULATOR"/>
    <property type="match status" value="1"/>
</dbReference>
<evidence type="ECO:0000259" key="1">
    <source>
        <dbReference type="Pfam" id="PF07726"/>
    </source>
</evidence>
<reference evidence="3" key="1">
    <citation type="journal article" date="2020" name="Appl. Environ. Microbiol.">
        <title>Medium-Chain Fatty Acid Synthesis by 'Candidatus Weimeria bifida' gen. nov., sp. nov., and 'Candidatus Pseudoramibacter fermentans' sp. nov.</title>
        <authorList>
            <person name="Scarborough M.J."/>
            <person name="Myers K.S."/>
            <person name="Donohue T.J."/>
            <person name="Noguera D.R."/>
        </authorList>
    </citation>
    <scope>NUCLEOTIDE SEQUENCE</scope>
    <source>
        <strain evidence="3">LCO1.1</strain>
    </source>
</reference>